<reference evidence="2 3" key="2">
    <citation type="journal article" date="2015" name="Genome Announc.">
        <title>Complete Genome Sequence of Coriobacteriaceae Strain 68-1-3, a Novel Mucus-Degrading Isolate from the Swine Intestinal Tract.</title>
        <authorList>
            <person name="Looft T."/>
            <person name="Bayles D.O."/>
            <person name="Alt D.P."/>
            <person name="Stanton T.B."/>
        </authorList>
    </citation>
    <scope>NUCLEOTIDE SEQUENCE [LARGE SCALE GENOMIC DNA]</scope>
    <source>
        <strain evidence="2 3">68-1-3</strain>
    </source>
</reference>
<gene>
    <name evidence="2" type="ORF">JI75_06125</name>
</gene>
<protein>
    <recommendedName>
        <fullName evidence="1">Glycosyltransferase 2-like domain-containing protein</fullName>
    </recommendedName>
</protein>
<name>A0A0A8BAU6_9ACTN</name>
<dbReference type="STRING" id="1531429.JI75_06125"/>
<evidence type="ECO:0000313" key="2">
    <source>
        <dbReference type="EMBL" id="AJC12297.1"/>
    </source>
</evidence>
<dbReference type="CDD" id="cd00761">
    <property type="entry name" value="Glyco_tranf_GTA_type"/>
    <property type="match status" value="1"/>
</dbReference>
<evidence type="ECO:0000259" key="1">
    <source>
        <dbReference type="Pfam" id="PF00535"/>
    </source>
</evidence>
<proteinExistence type="predicted"/>
<dbReference type="PANTHER" id="PTHR22916">
    <property type="entry name" value="GLYCOSYLTRANSFERASE"/>
    <property type="match status" value="1"/>
</dbReference>
<dbReference type="EMBL" id="CP009302">
    <property type="protein sequence ID" value="AJC12297.1"/>
    <property type="molecule type" value="Genomic_DNA"/>
</dbReference>
<sequence length="333" mass="38164">MNKVLTVAIPSYNVEQYLRASLDSYCCEPIDERLEVLIVDDGSTDATAAIALEYVQRFPSLFSLVSKDNGGHGSAVNAGIDFATGRYFRVIDGDDRICSANIPALLDALETCTDDLVIDVKREVTFSTGESQRFDLPANLPRGESVPFEDICLRTDIESSFQIHTLSMRTDFLRERAVKLLEHTFYVDYELVVKVSAWADTVRFLDLEVCNYYVGNIAQSVSPANYVRRWDDHDRVCSELLAFATRTPLGAVRKRFVESRVDLLVNTHYNIALIFDEDRERGLERARWFKDFLTRDYPAFEKRSRMRYYQARILHRLGFDAEKLDRLMGRSAS</sequence>
<accession>A0A0A8BAU6</accession>
<reference evidence="3" key="1">
    <citation type="submission" date="2014-08" db="EMBL/GenBank/DDBJ databases">
        <title>Coriobacteriaceae sp. complete genome.</title>
        <authorList>
            <person name="Looft T."/>
            <person name="Bayles D.O."/>
            <person name="Stanton T.B."/>
        </authorList>
    </citation>
    <scope>NUCLEOTIDE SEQUENCE [LARGE SCALE GENOMIC DNA]</scope>
    <source>
        <strain evidence="3">68-1-3</strain>
    </source>
</reference>
<keyword evidence="3" id="KW-1185">Reference proteome</keyword>
<dbReference type="Proteomes" id="UP000031121">
    <property type="component" value="Chromosome"/>
</dbReference>
<evidence type="ECO:0000313" key="3">
    <source>
        <dbReference type="Proteomes" id="UP000031121"/>
    </source>
</evidence>
<organism evidence="2 3">
    <name type="scientific">Berryella intestinalis</name>
    <dbReference type="NCBI Taxonomy" id="1531429"/>
    <lineage>
        <taxon>Bacteria</taxon>
        <taxon>Bacillati</taxon>
        <taxon>Actinomycetota</taxon>
        <taxon>Coriobacteriia</taxon>
        <taxon>Eggerthellales</taxon>
        <taxon>Eggerthellaceae</taxon>
        <taxon>Berryella</taxon>
    </lineage>
</organism>
<dbReference type="KEGG" id="cbac:JI75_06125"/>
<dbReference type="Pfam" id="PF00535">
    <property type="entry name" value="Glycos_transf_2"/>
    <property type="match status" value="1"/>
</dbReference>
<dbReference type="Gene3D" id="3.90.550.10">
    <property type="entry name" value="Spore Coat Polysaccharide Biosynthesis Protein SpsA, Chain A"/>
    <property type="match status" value="1"/>
</dbReference>
<dbReference type="HOGENOM" id="CLU_025996_1_0_11"/>
<dbReference type="OrthoDB" id="396512at2"/>
<dbReference type="InterPro" id="IPR029044">
    <property type="entry name" value="Nucleotide-diphossugar_trans"/>
</dbReference>
<feature type="domain" description="Glycosyltransferase 2-like" evidence="1">
    <location>
        <begin position="6"/>
        <end position="168"/>
    </location>
</feature>
<dbReference type="GO" id="GO:0016758">
    <property type="term" value="F:hexosyltransferase activity"/>
    <property type="evidence" value="ECO:0007669"/>
    <property type="project" value="UniProtKB-ARBA"/>
</dbReference>
<dbReference type="InterPro" id="IPR001173">
    <property type="entry name" value="Glyco_trans_2-like"/>
</dbReference>
<dbReference type="SUPFAM" id="SSF53448">
    <property type="entry name" value="Nucleotide-diphospho-sugar transferases"/>
    <property type="match status" value="1"/>
</dbReference>
<dbReference type="AlphaFoldDB" id="A0A0A8BAU6"/>
<dbReference type="PANTHER" id="PTHR22916:SF3">
    <property type="entry name" value="UDP-GLCNAC:BETAGAL BETA-1,3-N-ACETYLGLUCOSAMINYLTRANSFERASE-LIKE PROTEIN 1"/>
    <property type="match status" value="1"/>
</dbReference>
<dbReference type="RefSeq" id="WP_039689514.1">
    <property type="nucleotide sequence ID" value="NZ_CP009302.1"/>
</dbReference>